<protein>
    <recommendedName>
        <fullName evidence="3">Hydrolase of the HAD superfamily</fullName>
    </recommendedName>
</protein>
<dbReference type="PANTHER" id="PTHR43611">
    <property type="entry name" value="ALPHA-D-GLUCOSE 1-PHOSPHATE PHOSPHATASE"/>
    <property type="match status" value="1"/>
</dbReference>
<evidence type="ECO:0000313" key="1">
    <source>
        <dbReference type="EMBL" id="BDZ58308.1"/>
    </source>
</evidence>
<keyword evidence="2" id="KW-1185">Reference proteome</keyword>
<dbReference type="EMBL" id="AP027735">
    <property type="protein sequence ID" value="BDZ58308.1"/>
    <property type="molecule type" value="Genomic_DNA"/>
</dbReference>
<evidence type="ECO:0000313" key="2">
    <source>
        <dbReference type="Proteomes" id="UP001321421"/>
    </source>
</evidence>
<organism evidence="1 2">
    <name type="scientific">Barrientosiimonas endolithica</name>
    <dbReference type="NCBI Taxonomy" id="1535208"/>
    <lineage>
        <taxon>Bacteria</taxon>
        <taxon>Bacillati</taxon>
        <taxon>Actinomycetota</taxon>
        <taxon>Actinomycetes</taxon>
        <taxon>Micrococcales</taxon>
        <taxon>Dermacoccaceae</taxon>
        <taxon>Barrientosiimonas</taxon>
    </lineage>
</organism>
<dbReference type="InterPro" id="IPR036412">
    <property type="entry name" value="HAD-like_sf"/>
</dbReference>
<reference evidence="2" key="1">
    <citation type="journal article" date="2019" name="Int. J. Syst. Evol. Microbiol.">
        <title>The Global Catalogue of Microorganisms (GCM) 10K type strain sequencing project: providing services to taxonomists for standard genome sequencing and annotation.</title>
        <authorList>
            <consortium name="The Broad Institute Genomics Platform"/>
            <consortium name="The Broad Institute Genome Sequencing Center for Infectious Disease"/>
            <person name="Wu L."/>
            <person name="Ma J."/>
        </authorList>
    </citation>
    <scope>NUCLEOTIDE SEQUENCE [LARGE SCALE GENOMIC DNA]</scope>
    <source>
        <strain evidence="2">NBRC 110608</strain>
    </source>
</reference>
<dbReference type="PANTHER" id="PTHR43611:SF3">
    <property type="entry name" value="FLAVIN MONONUCLEOTIDE HYDROLASE 1, CHLOROPLATIC"/>
    <property type="match status" value="1"/>
</dbReference>
<accession>A0ABN6YRD9</accession>
<dbReference type="PRINTS" id="PR00413">
    <property type="entry name" value="HADHALOGNASE"/>
</dbReference>
<dbReference type="SUPFAM" id="SSF56784">
    <property type="entry name" value="HAD-like"/>
    <property type="match status" value="1"/>
</dbReference>
<dbReference type="Proteomes" id="UP001321421">
    <property type="component" value="Chromosome"/>
</dbReference>
<gene>
    <name evidence="1" type="ORF">GCM10025872_19650</name>
</gene>
<sequence length="206" mass="22325">MARKGTDVPLARSVLWDADGVLQHARVGWFERLTAIGGEGFADAVFEAELAPLRGERPFRDAVAEVLQGRTLSVDADDVLSLWDDIDVDGAAFELIAQVRAAGTPCYLATNQQDHRVRFMRETLGYDEHFDGVFYSSELGAMKPTPAYFEIVLDKLGIDAAATVFIDDSAANIETASTLGIRAFRHDPAAGVAGLRRILGEAGVRT</sequence>
<dbReference type="Pfam" id="PF00702">
    <property type="entry name" value="Hydrolase"/>
    <property type="match status" value="1"/>
</dbReference>
<dbReference type="Gene3D" id="3.40.50.1000">
    <property type="entry name" value="HAD superfamily/HAD-like"/>
    <property type="match status" value="1"/>
</dbReference>
<dbReference type="InterPro" id="IPR006439">
    <property type="entry name" value="HAD-SF_hydro_IA"/>
</dbReference>
<proteinExistence type="predicted"/>
<evidence type="ECO:0008006" key="3">
    <source>
        <dbReference type="Google" id="ProtNLM"/>
    </source>
</evidence>
<name>A0ABN6YRD9_9MICO</name>
<dbReference type="InterPro" id="IPR023214">
    <property type="entry name" value="HAD_sf"/>
</dbReference>
<dbReference type="NCBIfam" id="TIGR01509">
    <property type="entry name" value="HAD-SF-IA-v3"/>
    <property type="match status" value="1"/>
</dbReference>